<dbReference type="AlphaFoldDB" id="A0A8C4QMC8"/>
<feature type="compositionally biased region" description="Basic and acidic residues" evidence="1">
    <location>
        <begin position="43"/>
        <end position="52"/>
    </location>
</feature>
<keyword evidence="3" id="KW-1185">Reference proteome</keyword>
<evidence type="ECO:0000256" key="1">
    <source>
        <dbReference type="SAM" id="MobiDB-lite"/>
    </source>
</evidence>
<evidence type="ECO:0000313" key="3">
    <source>
        <dbReference type="Proteomes" id="UP000694388"/>
    </source>
</evidence>
<protein>
    <submittedName>
        <fullName evidence="2">Uncharacterized protein</fullName>
    </submittedName>
</protein>
<reference evidence="2" key="2">
    <citation type="submission" date="2025-09" db="UniProtKB">
        <authorList>
            <consortium name="Ensembl"/>
        </authorList>
    </citation>
    <scope>IDENTIFICATION</scope>
</reference>
<feature type="region of interest" description="Disordered" evidence="1">
    <location>
        <begin position="38"/>
        <end position="61"/>
    </location>
</feature>
<accession>A0A8C4QMC8</accession>
<sequence length="408" mass="45586">MVGTRSKATAGPSKMMPQVRKINVVRPKQGNLVKSCTQRKTRRNMEMGKKNVEEEENVEPVSTRKMINPRRIRELGKKEDVKVEANVEPESTRKSIAPRRMRVPFHSSPMKNVHHMKKKNFKTEMEKKDDVKEEENVEPKPMRKTIAPQRMIGCVSSHGQDLPMPINVVSGNLHQPSHEATTTQRIEDAQTSSPSVPFHISPSKAGTCEDVEPSRKTCTVPLELSPCPCPSPPPISLKVKRTYSRLSEPSVMGDSPLPSCSGESQTPTCNSSSVQHDSLFGFANLLSSEQLASISPVHSREECSFPAVGSFVLPCSQGTEDCFPIPGVELDKKKKKKRIARQLDVSTTTYFCFFVKLGMVIDYRLLFSTVIKDCDVVCVGIIQKITRMALDRVHCLASCAHSEQKYHR</sequence>
<feature type="region of interest" description="Disordered" evidence="1">
    <location>
        <begin position="192"/>
        <end position="211"/>
    </location>
</feature>
<dbReference type="Ensembl" id="ENSEBUT00000017207.1">
    <property type="protein sequence ID" value="ENSEBUP00000016631.1"/>
    <property type="gene ID" value="ENSEBUG00000010419.1"/>
</dbReference>
<name>A0A8C4QMC8_EPTBU</name>
<dbReference type="Proteomes" id="UP000694388">
    <property type="component" value="Unplaced"/>
</dbReference>
<organism evidence="2 3">
    <name type="scientific">Eptatretus burgeri</name>
    <name type="common">Inshore hagfish</name>
    <dbReference type="NCBI Taxonomy" id="7764"/>
    <lineage>
        <taxon>Eukaryota</taxon>
        <taxon>Metazoa</taxon>
        <taxon>Chordata</taxon>
        <taxon>Craniata</taxon>
        <taxon>Vertebrata</taxon>
        <taxon>Cyclostomata</taxon>
        <taxon>Myxini</taxon>
        <taxon>Myxiniformes</taxon>
        <taxon>Myxinidae</taxon>
        <taxon>Eptatretinae</taxon>
        <taxon>Eptatretus</taxon>
    </lineage>
</organism>
<reference evidence="2" key="1">
    <citation type="submission" date="2025-08" db="UniProtKB">
        <authorList>
            <consortium name="Ensembl"/>
        </authorList>
    </citation>
    <scope>IDENTIFICATION</scope>
</reference>
<evidence type="ECO:0000313" key="2">
    <source>
        <dbReference type="Ensembl" id="ENSEBUP00000016631.1"/>
    </source>
</evidence>
<proteinExistence type="predicted"/>